<dbReference type="GO" id="GO:0031902">
    <property type="term" value="C:late endosome membrane"/>
    <property type="evidence" value="ECO:0007669"/>
    <property type="project" value="TreeGrafter"/>
</dbReference>
<name>A0A7S1T1R8_9CHLO</name>
<dbReference type="GO" id="GO:0010506">
    <property type="term" value="P:regulation of autophagy"/>
    <property type="evidence" value="ECO:0007669"/>
    <property type="project" value="InterPro"/>
</dbReference>
<dbReference type="AlphaFoldDB" id="A0A7S1T1R8"/>
<dbReference type="InterPro" id="IPR040371">
    <property type="entry name" value="RMC1"/>
</dbReference>
<feature type="domain" description="Regulator of MON1-CCZ1 complex N-terminal" evidence="3">
    <location>
        <begin position="99"/>
        <end position="188"/>
    </location>
</feature>
<dbReference type="PANTHER" id="PTHR12897:SF4">
    <property type="entry name" value="REGULATOR OF MON1-CCZ1 COMPLEX"/>
    <property type="match status" value="1"/>
</dbReference>
<accession>A0A7S1T1R8</accession>
<evidence type="ECO:0000256" key="1">
    <source>
        <dbReference type="SAM" id="MobiDB-lite"/>
    </source>
</evidence>
<sequence>MAAIIEGTPSSRRHEHVATLFSRPSAGPGDSSRKTRSSQAVGHVYLAGPPLEFNSTGVRCLTYDDPSQTLAVVKNDECLLYTLLTSKQPDVGGGRMPVETGEPQTVPLNEGEVLAVRPSPSLPLVGVLRSSSFIEFIDRNSGNSFIQGSHKSKQNVPLLGFFWVKSEKVTCCMVTPKGLELYLLSSNHNALTYVKTLSHQVRWYQYTHESRMVLLGTGDRGVIISAYQFTGTEVITLPQFELTPYAAPGAPKPWLESNQVRLLTLYGRVYCCHMDPEGARLSLYRFYKDAVVLQHGVELIGGPVELNSYDNLLLVHHLETGVVLIVDVGQGGRNLSPVASPLPLALHMPPGHNNEGAAIHRLLPNYEVYSAGWQFHSPSIAIDIHNGLLWRMEVFLEGVAATCSAWPQLAGFLQRRRPSLHPLSPPKPLVLGVLASLLQEREPMAVLSTVYDALNAASAAQQRTVAQQSQQATGSAQDNGAVEPEAVTREVLRWLHEEEAVDAAYLTAAVVEYIASVEAAGLPIPPDLFCLVVDCMLEQGQVSQVSSLVEWQPACSSRPLADHLQALAVSGKLPGGWDLAGAVLCRIGEHEQHCRNLLARGKVLQALRHCQKHRVPNLAPKVFLDAAVELNDTQNFTAVYRFCQEHIPEDFENYVAVYSKFLEMDLGKAPQQQAPGDDESAGSE</sequence>
<dbReference type="PANTHER" id="PTHR12897">
    <property type="entry name" value="COLON CANCER-ASSOCIATED PROTEIN MIC1"/>
    <property type="match status" value="1"/>
</dbReference>
<evidence type="ECO:0000259" key="2">
    <source>
        <dbReference type="Pfam" id="PF07035"/>
    </source>
</evidence>
<dbReference type="InterPro" id="IPR049040">
    <property type="entry name" value="RMC1_N"/>
</dbReference>
<dbReference type="GO" id="GO:0035658">
    <property type="term" value="C:Mon1-Ccz1 complex"/>
    <property type="evidence" value="ECO:0007669"/>
    <property type="project" value="InterPro"/>
</dbReference>
<protein>
    <recommendedName>
        <fullName evidence="5">Mic1 domain-containing protein</fullName>
    </recommendedName>
</protein>
<organism evidence="4">
    <name type="scientific">Tetraselmis chuii</name>
    <dbReference type="NCBI Taxonomy" id="63592"/>
    <lineage>
        <taxon>Eukaryota</taxon>
        <taxon>Viridiplantae</taxon>
        <taxon>Chlorophyta</taxon>
        <taxon>core chlorophytes</taxon>
        <taxon>Chlorodendrophyceae</taxon>
        <taxon>Chlorodendrales</taxon>
        <taxon>Chlorodendraceae</taxon>
        <taxon>Tetraselmis</taxon>
    </lineage>
</organism>
<dbReference type="Pfam" id="PF21029">
    <property type="entry name" value="RMC1_N"/>
    <property type="match status" value="1"/>
</dbReference>
<dbReference type="GO" id="GO:0005765">
    <property type="term" value="C:lysosomal membrane"/>
    <property type="evidence" value="ECO:0007669"/>
    <property type="project" value="TreeGrafter"/>
</dbReference>
<dbReference type="Pfam" id="PF07035">
    <property type="entry name" value="RMC1_C"/>
    <property type="match status" value="1"/>
</dbReference>
<evidence type="ECO:0008006" key="5">
    <source>
        <dbReference type="Google" id="ProtNLM"/>
    </source>
</evidence>
<evidence type="ECO:0000313" key="4">
    <source>
        <dbReference type="EMBL" id="CAD9215263.1"/>
    </source>
</evidence>
<dbReference type="EMBL" id="HBGG01033445">
    <property type="protein sequence ID" value="CAD9215263.1"/>
    <property type="molecule type" value="Transcribed_RNA"/>
</dbReference>
<evidence type="ECO:0000259" key="3">
    <source>
        <dbReference type="Pfam" id="PF21029"/>
    </source>
</evidence>
<proteinExistence type="predicted"/>
<dbReference type="InterPro" id="IPR009755">
    <property type="entry name" value="RMC1_C"/>
</dbReference>
<reference evidence="4" key="1">
    <citation type="submission" date="2021-01" db="EMBL/GenBank/DDBJ databases">
        <authorList>
            <person name="Corre E."/>
            <person name="Pelletier E."/>
            <person name="Niang G."/>
            <person name="Scheremetjew M."/>
            <person name="Finn R."/>
            <person name="Kale V."/>
            <person name="Holt S."/>
            <person name="Cochrane G."/>
            <person name="Meng A."/>
            <person name="Brown T."/>
            <person name="Cohen L."/>
        </authorList>
    </citation>
    <scope>NUCLEOTIDE SEQUENCE</scope>
    <source>
        <strain evidence="4">PLY429</strain>
    </source>
</reference>
<gene>
    <name evidence="4" type="ORF">TCHU04912_LOCUS17503</name>
</gene>
<feature type="domain" description="Mic1" evidence="2">
    <location>
        <begin position="426"/>
        <end position="646"/>
    </location>
</feature>
<feature type="region of interest" description="Disordered" evidence="1">
    <location>
        <begin position="20"/>
        <end position="39"/>
    </location>
</feature>